<dbReference type="Pfam" id="PF01896">
    <property type="entry name" value="DNA_primase_S"/>
    <property type="match status" value="1"/>
</dbReference>
<dbReference type="EMBL" id="HBEL01027400">
    <property type="protein sequence ID" value="CAD8416488.1"/>
    <property type="molecule type" value="Transcribed_RNA"/>
</dbReference>
<gene>
    <name evidence="2" type="ORF">PINE0816_LOCUS12623</name>
</gene>
<dbReference type="GO" id="GO:0003899">
    <property type="term" value="F:DNA-directed RNA polymerase activity"/>
    <property type="evidence" value="ECO:0007669"/>
    <property type="project" value="InterPro"/>
</dbReference>
<evidence type="ECO:0000256" key="1">
    <source>
        <dbReference type="ARBA" id="ARBA00009762"/>
    </source>
</evidence>
<dbReference type="GO" id="GO:0006269">
    <property type="term" value="P:DNA replication, synthesis of primer"/>
    <property type="evidence" value="ECO:0007669"/>
    <property type="project" value="InterPro"/>
</dbReference>
<reference evidence="2" key="1">
    <citation type="submission" date="2021-01" db="EMBL/GenBank/DDBJ databases">
        <authorList>
            <person name="Corre E."/>
            <person name="Pelletier E."/>
            <person name="Niang G."/>
            <person name="Scheremetjew M."/>
            <person name="Finn R."/>
            <person name="Kale V."/>
            <person name="Holt S."/>
            <person name="Cochrane G."/>
            <person name="Meng A."/>
            <person name="Brown T."/>
            <person name="Cohen L."/>
        </authorList>
    </citation>
    <scope>NUCLEOTIDE SEQUENCE</scope>
    <source>
        <strain evidence="2">CCAP1064/1</strain>
    </source>
</reference>
<evidence type="ECO:0000313" key="2">
    <source>
        <dbReference type="EMBL" id="CAD8416488.1"/>
    </source>
</evidence>
<accession>A0A7S0GFE9</accession>
<sequence length="219" mass="25318">MRSFQLLEPLFIRDIIPEHGHGILATEEQWTKFLATLPDSAAPVSTALLKRWKNDDDITVEDKWEDVKKYVANFLNGSTSSPGATSAKSKKNHLSPMDKSKLLAWKYQIVFAYTYPRLDINVSKMQNHLLKCPFCIHPKTGKVCIPMDLNKVEEFDLEAVPTLLDLKQELDDTMKQKEVKVEEDSESSQMKEEWRRTTLNASFDFFEKKVLEPMLKRLP</sequence>
<proteinExistence type="inferred from homology"/>
<organism evidence="2">
    <name type="scientific">Proboscia inermis</name>
    <dbReference type="NCBI Taxonomy" id="420281"/>
    <lineage>
        <taxon>Eukaryota</taxon>
        <taxon>Sar</taxon>
        <taxon>Stramenopiles</taxon>
        <taxon>Ochrophyta</taxon>
        <taxon>Bacillariophyta</taxon>
        <taxon>Coscinodiscophyceae</taxon>
        <taxon>Rhizosoleniophycidae</taxon>
        <taxon>Rhizosoleniales</taxon>
        <taxon>Rhizosoleniaceae</taxon>
        <taxon>Proboscia</taxon>
    </lineage>
</organism>
<dbReference type="PANTHER" id="PTHR10536">
    <property type="entry name" value="DNA PRIMASE SMALL SUBUNIT"/>
    <property type="match status" value="1"/>
</dbReference>
<dbReference type="InterPro" id="IPR002755">
    <property type="entry name" value="DNA_primase_S"/>
</dbReference>
<dbReference type="SUPFAM" id="SSF56747">
    <property type="entry name" value="Prim-pol domain"/>
    <property type="match status" value="1"/>
</dbReference>
<protein>
    <recommendedName>
        <fullName evidence="3">DNA primase small subunit</fullName>
    </recommendedName>
</protein>
<name>A0A7S0GFE9_9STRA</name>
<comment type="similarity">
    <text evidence="1">Belongs to the eukaryotic-type primase small subunit family.</text>
</comment>
<dbReference type="Gene3D" id="3.90.920.10">
    <property type="entry name" value="DNA primase, PRIM domain"/>
    <property type="match status" value="1"/>
</dbReference>
<dbReference type="AlphaFoldDB" id="A0A7S0GFE9"/>
<evidence type="ECO:0008006" key="3">
    <source>
        <dbReference type="Google" id="ProtNLM"/>
    </source>
</evidence>